<proteinExistence type="inferred from homology"/>
<dbReference type="InterPro" id="IPR051131">
    <property type="entry name" value="NEK_Ser/Thr_kinase_NIMA"/>
</dbReference>
<gene>
    <name evidence="14 15" type="primary">LOC106465914</name>
</gene>
<dbReference type="Gene3D" id="3.30.200.20">
    <property type="entry name" value="Phosphorylase Kinase, domain 1"/>
    <property type="match status" value="1"/>
</dbReference>
<evidence type="ECO:0000256" key="10">
    <source>
        <dbReference type="PROSITE-ProRule" id="PRU10141"/>
    </source>
</evidence>
<keyword evidence="13" id="KW-1185">Reference proteome</keyword>
<dbReference type="EC" id="2.7.11.1" evidence="2"/>
<dbReference type="Gene3D" id="1.10.510.10">
    <property type="entry name" value="Transferase(Phosphotransferase) domain 1"/>
    <property type="match status" value="1"/>
</dbReference>
<evidence type="ECO:0000256" key="7">
    <source>
        <dbReference type="ARBA" id="ARBA00022840"/>
    </source>
</evidence>
<dbReference type="SUPFAM" id="SSF56112">
    <property type="entry name" value="Protein kinase-like (PK-like)"/>
    <property type="match status" value="1"/>
</dbReference>
<sequence length="1715" mass="196398">MEKYKKIKKIGEGSFGTALLVKEKESDVSFVMKEINISKMSQDERDEAQKEVAVLSQMRHPNIVGYRESFEENGNLYIVMDYCDGGDLYSQINQQRGMPFPEDTIIDWFIQICLALKHVHDRKILHRDIKSQNIFLTKGGLVKLGDFGIARVLSSTAELVRTCIGTPYYLSPEICDNKPYNNKSDIWALGCVLYELSTLKHAFEAKNMKNLVLKIIRGSYPPVPPHYSYDLRNLINQLFKRNPRDRPSINVILRKPFLFKRIRKFLTDSQYQEEFSHTIIHNSQKPRIFPAVRTPTPQPMGERENKVKITGPAAKYGNSIALKKPKTVQKKNCDFQSQQNLVACKKSNNLPNKKQKNEANSNENVSKKHMQLFEKQKIMRINRAREGWKNLISYEKKAQKEVFPHVHKPEVNKIKYEYQEPNFKQSYAQFHELINKLQGSNNQRKENMKNTGLYHWYSVNSSTSQLGGVSRDKKNISEQNELSKPAQYNTLIEEFLARRNQAHLNKMNAEREILDKDISFVNEPQSLDNLCKREQQQHEREREYLSCFEAIRQQNYIEQKEIYERMKARKSENPTALCIAEEKEKHVDSETTLKNYTEKLRVRLQAKLCKAYEEEKIKIKSGEMKNYMFPHVSKNDFLLSLHKGASQRETPEVTVNFEKQNYNGNNLKSVYGIISSSRSKWSELSVVNDLANLPLQETASQMESTTPSDGVIMFSRPVSAPVSLPKLCRSQWQKPSSTLLRALSEASILSETTRSPDAIYESYFVETKNFHNCFDNKSSQKANNETSQKCEDNLLRSGELTYKDVHIGRSFEENSKVNLTSKMLSDENFGNNTTEENQNEKPLKASETNIDDSCTMYHTKEDIQTNMKKHATINVEELHITKDGYNSLQVPQQETMAQVEDKCELLCWSNVTHEEKSRMKKIQTNSSLSSEILKMDHCQKDNIKMVTENDCPRVGNEHDSSENVRNVISKSSHDDDDISRNSTEQITEIKSERNKVTEIIPQKQSLSEPMVTVFDDLSKPLENIYQETCNSLFFLSTAKSDTSYKDTFESYRSEGQDVYGDEIVSQSFDKDEDKSNSESTLVADYIVNSTTDDIDFGFVDDCVGTYFHMLPECQFEEASSNDKELENGNVNETISQATEESDKQDIIFPNYQKEFEQVKEVYGNEQEIEYLEDHRLDKELKIKETECMDGNVGSVLSSDLPLYQHNSENISNQEDIGSLTENYLIGINFSENAVLQKNVDRKIHDLNIADMDLLITANDRDDSQENCLFEMGSRSKYVCDDGSSFSSGFVSGYDKSEGDSSCCTYDQDSEEKTPEHRNLGGNLGMTLDMLSLVPTSQNLPLKLNQMLIDEISNVIPQTEPTCLIEPVSKTILEGNTTVEKNVCEDNKISKTIGIEENVEDVMSEIVPNVTGLVNEPLQVLVLEEEENFGLFEQSKQDCEVLYNKLDLKKIHSANSVEYETAKDKNITIENLGVPAHRTDEYSSQKEKEEIRNIYISADVTEVKEATGVPSVTFTSDTHVPHLRTSSLPDLRYFTVSKNEVQLRNISVGEENSKKENLVQLNHDSEELFDGDDYTVIESSEYSDESDDDLRSVRESMELILRQSQSSQDLGSDRQDTISVSSSIIWALDDGGFQTDQDFEVFSHLEQLRTDLETELGLEKFLQVYKEMQAFHDDDDASISEGLDRVHRILGPGREHLATMILQLVMADGIYTEGNE</sequence>
<dbReference type="SMART" id="SM00220">
    <property type="entry name" value="S_TKc"/>
    <property type="match status" value="1"/>
</dbReference>
<evidence type="ECO:0000256" key="8">
    <source>
        <dbReference type="ARBA" id="ARBA00047899"/>
    </source>
</evidence>
<evidence type="ECO:0000256" key="2">
    <source>
        <dbReference type="ARBA" id="ARBA00012513"/>
    </source>
</evidence>
<dbReference type="InterPro" id="IPR000719">
    <property type="entry name" value="Prot_kinase_dom"/>
</dbReference>
<evidence type="ECO:0000256" key="6">
    <source>
        <dbReference type="ARBA" id="ARBA00022777"/>
    </source>
</evidence>
<dbReference type="PROSITE" id="PS50011">
    <property type="entry name" value="PROTEIN_KINASE_DOM"/>
    <property type="match status" value="1"/>
</dbReference>
<evidence type="ECO:0000256" key="5">
    <source>
        <dbReference type="ARBA" id="ARBA00022741"/>
    </source>
</evidence>
<evidence type="ECO:0000259" key="12">
    <source>
        <dbReference type="PROSITE" id="PS50011"/>
    </source>
</evidence>
<feature type="domain" description="Protein kinase" evidence="12">
    <location>
        <begin position="4"/>
        <end position="258"/>
    </location>
</feature>
<dbReference type="Pfam" id="PF00069">
    <property type="entry name" value="Pkinase"/>
    <property type="match status" value="1"/>
</dbReference>
<dbReference type="GeneID" id="106465914"/>
<organism evidence="13 14">
    <name type="scientific">Limulus polyphemus</name>
    <name type="common">Atlantic horseshoe crab</name>
    <dbReference type="NCBI Taxonomy" id="6850"/>
    <lineage>
        <taxon>Eukaryota</taxon>
        <taxon>Metazoa</taxon>
        <taxon>Ecdysozoa</taxon>
        <taxon>Arthropoda</taxon>
        <taxon>Chelicerata</taxon>
        <taxon>Merostomata</taxon>
        <taxon>Xiphosura</taxon>
        <taxon>Limulidae</taxon>
        <taxon>Limulus</taxon>
    </lineage>
</organism>
<keyword evidence="3" id="KW-0723">Serine/threonine-protein kinase</keyword>
<dbReference type="PANTHER" id="PTHR44899">
    <property type="entry name" value="CAMK FAMILY PROTEIN KINASE"/>
    <property type="match status" value="1"/>
</dbReference>
<keyword evidence="5 10" id="KW-0547">Nucleotide-binding</keyword>
<evidence type="ECO:0000256" key="3">
    <source>
        <dbReference type="ARBA" id="ARBA00022527"/>
    </source>
</evidence>
<keyword evidence="4" id="KW-0808">Transferase</keyword>
<dbReference type="Proteomes" id="UP000694941">
    <property type="component" value="Unplaced"/>
</dbReference>
<keyword evidence="6" id="KW-0418">Kinase</keyword>
<protein>
    <recommendedName>
        <fullName evidence="2">non-specific serine/threonine protein kinase</fullName>
        <ecNumber evidence="2">2.7.11.1</ecNumber>
    </recommendedName>
</protein>
<evidence type="ECO:0000256" key="9">
    <source>
        <dbReference type="ARBA" id="ARBA00048679"/>
    </source>
</evidence>
<dbReference type="InterPro" id="IPR011009">
    <property type="entry name" value="Kinase-like_dom_sf"/>
</dbReference>
<comment type="catalytic activity">
    <reaction evidence="8">
        <text>L-threonyl-[protein] + ATP = O-phospho-L-threonyl-[protein] + ADP + H(+)</text>
        <dbReference type="Rhea" id="RHEA:46608"/>
        <dbReference type="Rhea" id="RHEA-COMP:11060"/>
        <dbReference type="Rhea" id="RHEA-COMP:11605"/>
        <dbReference type="ChEBI" id="CHEBI:15378"/>
        <dbReference type="ChEBI" id="CHEBI:30013"/>
        <dbReference type="ChEBI" id="CHEBI:30616"/>
        <dbReference type="ChEBI" id="CHEBI:61977"/>
        <dbReference type="ChEBI" id="CHEBI:456216"/>
        <dbReference type="EC" id="2.7.11.1"/>
    </reaction>
</comment>
<evidence type="ECO:0000313" key="13">
    <source>
        <dbReference type="Proteomes" id="UP000694941"/>
    </source>
</evidence>
<evidence type="ECO:0000256" key="4">
    <source>
        <dbReference type="ARBA" id="ARBA00022679"/>
    </source>
</evidence>
<dbReference type="RefSeq" id="XP_022249572.1">
    <property type="nucleotide sequence ID" value="XM_022393864.1"/>
</dbReference>
<comment type="similarity">
    <text evidence="1">Belongs to the protein kinase superfamily. NEK Ser/Thr protein kinase family. NIMA subfamily.</text>
</comment>
<dbReference type="RefSeq" id="XP_022249573.1">
    <property type="nucleotide sequence ID" value="XM_022393865.1"/>
</dbReference>
<accession>A0ABM1T116</accession>
<feature type="binding site" evidence="10">
    <location>
        <position position="33"/>
    </location>
    <ligand>
        <name>ATP</name>
        <dbReference type="ChEBI" id="CHEBI:30616"/>
    </ligand>
</feature>
<keyword evidence="7 10" id="KW-0067">ATP-binding</keyword>
<evidence type="ECO:0000256" key="11">
    <source>
        <dbReference type="SAM" id="MobiDB-lite"/>
    </source>
</evidence>
<evidence type="ECO:0000256" key="1">
    <source>
        <dbReference type="ARBA" id="ARBA00010886"/>
    </source>
</evidence>
<evidence type="ECO:0000313" key="15">
    <source>
        <dbReference type="RefSeq" id="XP_022249573.1"/>
    </source>
</evidence>
<dbReference type="PROSITE" id="PS00108">
    <property type="entry name" value="PROTEIN_KINASE_ST"/>
    <property type="match status" value="1"/>
</dbReference>
<dbReference type="PANTHER" id="PTHR44899:SF3">
    <property type="entry name" value="SERINE_THREONINE-PROTEIN KINASE NEK1"/>
    <property type="match status" value="1"/>
</dbReference>
<dbReference type="PROSITE" id="PS00107">
    <property type="entry name" value="PROTEIN_KINASE_ATP"/>
    <property type="match status" value="1"/>
</dbReference>
<dbReference type="InterPro" id="IPR008271">
    <property type="entry name" value="Ser/Thr_kinase_AS"/>
</dbReference>
<dbReference type="InterPro" id="IPR017441">
    <property type="entry name" value="Protein_kinase_ATP_BS"/>
</dbReference>
<feature type="region of interest" description="Disordered" evidence="11">
    <location>
        <begin position="954"/>
        <end position="981"/>
    </location>
</feature>
<evidence type="ECO:0000313" key="14">
    <source>
        <dbReference type="RefSeq" id="XP_022249572.1"/>
    </source>
</evidence>
<reference evidence="14 15" key="1">
    <citation type="submission" date="2025-05" db="UniProtKB">
        <authorList>
            <consortium name="RefSeq"/>
        </authorList>
    </citation>
    <scope>IDENTIFICATION</scope>
    <source>
        <tissue evidence="14 15">Muscle</tissue>
    </source>
</reference>
<comment type="catalytic activity">
    <reaction evidence="9">
        <text>L-seryl-[protein] + ATP = O-phospho-L-seryl-[protein] + ADP + H(+)</text>
        <dbReference type="Rhea" id="RHEA:17989"/>
        <dbReference type="Rhea" id="RHEA-COMP:9863"/>
        <dbReference type="Rhea" id="RHEA-COMP:11604"/>
        <dbReference type="ChEBI" id="CHEBI:15378"/>
        <dbReference type="ChEBI" id="CHEBI:29999"/>
        <dbReference type="ChEBI" id="CHEBI:30616"/>
        <dbReference type="ChEBI" id="CHEBI:83421"/>
        <dbReference type="ChEBI" id="CHEBI:456216"/>
        <dbReference type="EC" id="2.7.11.1"/>
    </reaction>
</comment>
<name>A0ABM1T116_LIMPO</name>